<evidence type="ECO:0000313" key="4">
    <source>
        <dbReference type="Proteomes" id="UP001307849"/>
    </source>
</evidence>
<sequence length="772" mass="86566">MVSVASRSSLPYWGSLVQSISGPFSPDSGYAPKVSRTLYQDIGVSSRTNTAFARALGTLPHGIGYGLVPFGSSLVSKPGYYNNTNKIVAPGPLYSFRGLGPPNRLRTIGNQGDIGSSIPEELALIILQSFDLMYTKKCTLYHKLAKNWHNGKLYHDPGHVFRGSRLHAKAYYSNSFDQFTKRNPRTRLTGYSRTLIEYGPMDLSFMPFNLGFRNCLPKPVDLCGDSDPGGVYQDESSKKYENHRKKGSGNASGHVRRLGREEQKRKRAIDEDEENDDADPPPSKRVDRNSPEPPNLRLALACPFAKADRHEHVYCLFIRRKNLSGIKEHLKRNHFGNQLPVDIRAAKTWDDLFDICNPYWHPTERPSPYFETGSRRSLASSPQSGASSVKPNQPEETPTFTPLNCQTARAHRHIGVEPCSPPLSSDGASPRPQDMTIACNAHPTHHRQDIEAPSSPSPCHGSKQGRFKAFTSQVEEVMEDLSTPPWLITTTLNEPEHRNHLESRPILDPNWLSTNSTLEGNSQHALFSDEFGVRTRDPSENIHGPTAVSSVDSTPNHTFDNPTTVDPSHLFLRPELQSEFEASPPWSRNNSASQDAGTFKHMASIPAPILSRIQKLLPDPSTTVGLPAHPVSGSQGEVMKPTNRSNPYLSTGKGYLLIVTRVPQNRNSKEPRRAHRFNFENLHEFQAQFEAWLRCEFTDPPFCWKKMMLFNNLEKAILENVEEVADNLEQTFIQYRSSEASLYLVPRNSHLQPSRPVTLTTEPQVQFNRGSF</sequence>
<feature type="region of interest" description="Disordered" evidence="2">
    <location>
        <begin position="367"/>
        <end position="399"/>
    </location>
</feature>
<evidence type="ECO:0000313" key="3">
    <source>
        <dbReference type="EMBL" id="KAK6508566.1"/>
    </source>
</evidence>
<feature type="region of interest" description="Disordered" evidence="2">
    <location>
        <begin position="232"/>
        <end position="295"/>
    </location>
</feature>
<feature type="region of interest" description="Disordered" evidence="2">
    <location>
        <begin position="544"/>
        <end position="567"/>
    </location>
</feature>
<feature type="compositionally biased region" description="Polar residues" evidence="2">
    <location>
        <begin position="389"/>
        <end position="399"/>
    </location>
</feature>
<evidence type="ECO:0000256" key="2">
    <source>
        <dbReference type="SAM" id="MobiDB-lite"/>
    </source>
</evidence>
<dbReference type="AlphaFoldDB" id="A0AAN8NRX9"/>
<evidence type="ECO:0000256" key="1">
    <source>
        <dbReference type="SAM" id="Coils"/>
    </source>
</evidence>
<feature type="compositionally biased region" description="Polar residues" evidence="2">
    <location>
        <begin position="547"/>
        <end position="566"/>
    </location>
</feature>
<name>A0AAN8NRX9_9PEZI</name>
<comment type="caution">
    <text evidence="3">The sequence shown here is derived from an EMBL/GenBank/DDBJ whole genome shotgun (WGS) entry which is preliminary data.</text>
</comment>
<accession>A0AAN8NRX9</accession>
<feature type="compositionally biased region" description="Low complexity" evidence="2">
    <location>
        <begin position="377"/>
        <end position="388"/>
    </location>
</feature>
<dbReference type="Proteomes" id="UP001307849">
    <property type="component" value="Unassembled WGS sequence"/>
</dbReference>
<dbReference type="EMBL" id="JAVHJM010000008">
    <property type="protein sequence ID" value="KAK6508566.1"/>
    <property type="molecule type" value="Genomic_DNA"/>
</dbReference>
<feature type="compositionally biased region" description="Acidic residues" evidence="2">
    <location>
        <begin position="270"/>
        <end position="279"/>
    </location>
</feature>
<protein>
    <submittedName>
        <fullName evidence="3">Uncharacterized protein</fullName>
    </submittedName>
</protein>
<proteinExistence type="predicted"/>
<keyword evidence="4" id="KW-1185">Reference proteome</keyword>
<organism evidence="3 4">
    <name type="scientific">Arthrobotrys conoides</name>
    <dbReference type="NCBI Taxonomy" id="74498"/>
    <lineage>
        <taxon>Eukaryota</taxon>
        <taxon>Fungi</taxon>
        <taxon>Dikarya</taxon>
        <taxon>Ascomycota</taxon>
        <taxon>Pezizomycotina</taxon>
        <taxon>Orbiliomycetes</taxon>
        <taxon>Orbiliales</taxon>
        <taxon>Orbiliaceae</taxon>
        <taxon>Arthrobotrys</taxon>
    </lineage>
</organism>
<reference evidence="3 4" key="1">
    <citation type="submission" date="2019-10" db="EMBL/GenBank/DDBJ databases">
        <authorList>
            <person name="Palmer J.M."/>
        </authorList>
    </citation>
    <scope>NUCLEOTIDE SEQUENCE [LARGE SCALE GENOMIC DNA]</scope>
    <source>
        <strain evidence="3 4">TWF506</strain>
    </source>
</reference>
<gene>
    <name evidence="3" type="ORF">TWF506_010651</name>
</gene>
<feature type="coiled-coil region" evidence="1">
    <location>
        <begin position="711"/>
        <end position="738"/>
    </location>
</feature>
<keyword evidence="1" id="KW-0175">Coiled coil</keyword>